<proteinExistence type="predicted"/>
<dbReference type="Gene3D" id="2.70.70.10">
    <property type="entry name" value="Glucose Permease (Domain IIA)"/>
    <property type="match status" value="1"/>
</dbReference>
<dbReference type="Gene3D" id="1.10.530.10">
    <property type="match status" value="1"/>
</dbReference>
<reference evidence="1" key="1">
    <citation type="submission" date="2016-10" db="EMBL/GenBank/DDBJ databases">
        <title>The High Quality Genome of Vibrio alginolyticus K01M1.</title>
        <authorList>
            <person name="Wendling C."/>
            <person name="Chibani C.M."/>
            <person name="Hertel R."/>
            <person name="Sproer C."/>
            <person name="Bunk B."/>
            <person name="Overmann J."/>
            <person name="Roth O."/>
            <person name="Liesegang H."/>
        </authorList>
    </citation>
    <scope>NUCLEOTIDE SEQUENCE</scope>
    <source>
        <strain evidence="1">K05K4</strain>
    </source>
</reference>
<dbReference type="SUPFAM" id="SSF53955">
    <property type="entry name" value="Lysozyme-like"/>
    <property type="match status" value="1"/>
</dbReference>
<dbReference type="EMBL" id="CP017903">
    <property type="protein sequence ID" value="ARP21107.1"/>
    <property type="molecule type" value="Genomic_DNA"/>
</dbReference>
<sequence length="718" mass="82770">MDAVFPIAQREGDAYYTLSDFTKLFDQAKSGRYLIGQGYGWHSGVHLTSKMLPWGKGLRPIQAMIDGKIVAFRINPDYLTSTYQEQEFKYSNNFVLIEHEAVNPEDSEDVFKFYTLYMHLAPPSDIGANSSITTRYRLQEARNVRTFKHSDVPTNSGEKKQSMSKGTLLEYLYAEEKETHPYQIDKNTYKMIKCRVVENGKSASGSEKALLNKIVWFASGLNSDFDILEDSSAVLSEPVSEPKWMSDKAAMIRDGSVVSLLPLLFREGIKVSAGEDIGYMGLHEYSNDAIGTKKEDNRVHIEMFSFEEPPEFFKKQISPKNAEENPLVVLDGADSSGAVDMSNSFIQQLLESVTEDQVTDFSSFTARDAKVYLDGKRKHFERFIVKHPTDWHTESSQSLYESIHQTAKEALDIKCSAGFVTIEDYRNSPWRDQVMDSFDLFSQFELERADKFSWMQDLHGDLQLSDDKSLWHYWPFVGNHTQSKCFCNRDISKSFLLEVLGGKETIFENSHYDSMRNVSLDELLNSLNDMFRTYEIDDCLNKIHFLSQAFQESDFFKTTEEYYYNGKYPEKWNKYRGGAFYHGRGLLQITHIENYAKYFGVNTKDLTKEMIESVAKDLHTAVDSSGWFWVKGSAWGDIRPFATKNDLFRVTISVNGGYNHLLERKNNLLKLSKLINCNSISDNYDFSKFYLKDSSMINKNYYKRSKSVHHKLELMINE</sequence>
<dbReference type="InterPro" id="IPR023346">
    <property type="entry name" value="Lysozyme-like_dom_sf"/>
</dbReference>
<dbReference type="RefSeq" id="WP_086047483.1">
    <property type="nucleotide sequence ID" value="NZ_CP017890.1"/>
</dbReference>
<accession>A0A1W6TJR6</accession>
<evidence type="ECO:0008006" key="2">
    <source>
        <dbReference type="Google" id="ProtNLM"/>
    </source>
</evidence>
<gene>
    <name evidence="1" type="ORF">K05K4_43880</name>
</gene>
<organism evidence="1">
    <name type="scientific">Vibrio alginolyticus</name>
    <dbReference type="NCBI Taxonomy" id="663"/>
    <lineage>
        <taxon>Bacteria</taxon>
        <taxon>Pseudomonadati</taxon>
        <taxon>Pseudomonadota</taxon>
        <taxon>Gammaproteobacteria</taxon>
        <taxon>Vibrionales</taxon>
        <taxon>Vibrionaceae</taxon>
        <taxon>Vibrio</taxon>
    </lineage>
</organism>
<dbReference type="AlphaFoldDB" id="A0A1W6TJR6"/>
<evidence type="ECO:0000313" key="1">
    <source>
        <dbReference type="EMBL" id="ARP21107.1"/>
    </source>
</evidence>
<protein>
    <recommendedName>
        <fullName evidence="2">Glycoside hydrolase family 19 catalytic domain-containing protein</fullName>
    </recommendedName>
</protein>
<dbReference type="InterPro" id="IPR011055">
    <property type="entry name" value="Dup_hybrid_motif"/>
</dbReference>
<name>A0A1W6TJR6_VIBAL</name>